<organism evidence="1 2">
    <name type="scientific">Thelohanellus kitauei</name>
    <name type="common">Myxosporean</name>
    <dbReference type="NCBI Taxonomy" id="669202"/>
    <lineage>
        <taxon>Eukaryota</taxon>
        <taxon>Metazoa</taxon>
        <taxon>Cnidaria</taxon>
        <taxon>Myxozoa</taxon>
        <taxon>Myxosporea</taxon>
        <taxon>Bivalvulida</taxon>
        <taxon>Platysporina</taxon>
        <taxon>Myxobolidae</taxon>
        <taxon>Thelohanellus</taxon>
    </lineage>
</organism>
<name>A0A0C2MXU8_THEKT</name>
<protein>
    <submittedName>
        <fullName evidence="1">Uncharacterized protein</fullName>
    </submittedName>
</protein>
<dbReference type="Proteomes" id="UP000031668">
    <property type="component" value="Unassembled WGS sequence"/>
</dbReference>
<evidence type="ECO:0000313" key="2">
    <source>
        <dbReference type="Proteomes" id="UP000031668"/>
    </source>
</evidence>
<accession>A0A0C2MXU8</accession>
<dbReference type="AlphaFoldDB" id="A0A0C2MXU8"/>
<proteinExistence type="predicted"/>
<gene>
    <name evidence="1" type="ORF">RF11_02778</name>
</gene>
<sequence length="112" mass="13257">MNLKIKLHRTSLRGSVFAELSLDHHHQITVARRIDSSVCKLLQTCKLFALQINKFIYRTDRNKRRGYFQVCVTVLCPKLFTVRMVGSYVHGLNSVDDRKSEWFRKCYKTTKY</sequence>
<keyword evidence="2" id="KW-1185">Reference proteome</keyword>
<dbReference type="EMBL" id="JWZT01003531">
    <property type="protein sequence ID" value="KII66457.1"/>
    <property type="molecule type" value="Genomic_DNA"/>
</dbReference>
<reference evidence="1 2" key="1">
    <citation type="journal article" date="2014" name="Genome Biol. Evol.">
        <title>The genome of the myxosporean Thelohanellus kitauei shows adaptations to nutrient acquisition within its fish host.</title>
        <authorList>
            <person name="Yang Y."/>
            <person name="Xiong J."/>
            <person name="Zhou Z."/>
            <person name="Huo F."/>
            <person name="Miao W."/>
            <person name="Ran C."/>
            <person name="Liu Y."/>
            <person name="Zhang J."/>
            <person name="Feng J."/>
            <person name="Wang M."/>
            <person name="Wang M."/>
            <person name="Wang L."/>
            <person name="Yao B."/>
        </authorList>
    </citation>
    <scope>NUCLEOTIDE SEQUENCE [LARGE SCALE GENOMIC DNA]</scope>
    <source>
        <strain evidence="1">Wuqing</strain>
    </source>
</reference>
<comment type="caution">
    <text evidence="1">The sequence shown here is derived from an EMBL/GenBank/DDBJ whole genome shotgun (WGS) entry which is preliminary data.</text>
</comment>
<evidence type="ECO:0000313" key="1">
    <source>
        <dbReference type="EMBL" id="KII66457.1"/>
    </source>
</evidence>